<dbReference type="PANTHER" id="PTHR43736:SF1">
    <property type="entry name" value="DIHYDRONEOPTERIN TRIPHOSPHATE DIPHOSPHATASE"/>
    <property type="match status" value="1"/>
</dbReference>
<dbReference type="CDD" id="cd02883">
    <property type="entry name" value="NUDIX_Hydrolase"/>
    <property type="match status" value="1"/>
</dbReference>
<proteinExistence type="predicted"/>
<evidence type="ECO:0000313" key="3">
    <source>
        <dbReference type="Proteomes" id="UP000286045"/>
    </source>
</evidence>
<name>A0A439D8B4_9PEZI</name>
<dbReference type="PANTHER" id="PTHR43736">
    <property type="entry name" value="ADP-RIBOSE PYROPHOSPHATASE"/>
    <property type="match status" value="1"/>
</dbReference>
<sequence>MASVPPVPLFTLDTSVANFEVPLHAYLETSPKLDGICVGAFVFDNASRLLLVQRAPHDSYPLRWEVPGGTIDAEDETLLHGVVRELREETGLHARHVTGLVGKGYTFLTRKPLCVCKYSFIVDVDAYDVRLDPNEHAAFLWVTEDEAKEGKCGDLRLVYTTKSQEDAILEAFKTQRGGTEA</sequence>
<keyword evidence="3" id="KW-1185">Reference proteome</keyword>
<organism evidence="2 3">
    <name type="scientific">Xylaria grammica</name>
    <dbReference type="NCBI Taxonomy" id="363999"/>
    <lineage>
        <taxon>Eukaryota</taxon>
        <taxon>Fungi</taxon>
        <taxon>Dikarya</taxon>
        <taxon>Ascomycota</taxon>
        <taxon>Pezizomycotina</taxon>
        <taxon>Sordariomycetes</taxon>
        <taxon>Xylariomycetidae</taxon>
        <taxon>Xylariales</taxon>
        <taxon>Xylariaceae</taxon>
        <taxon>Xylaria</taxon>
    </lineage>
</organism>
<dbReference type="Gene3D" id="3.90.79.10">
    <property type="entry name" value="Nucleoside Triphosphate Pyrophosphohydrolase"/>
    <property type="match status" value="1"/>
</dbReference>
<dbReference type="Proteomes" id="UP000286045">
    <property type="component" value="Unassembled WGS sequence"/>
</dbReference>
<dbReference type="InterPro" id="IPR000086">
    <property type="entry name" value="NUDIX_hydrolase_dom"/>
</dbReference>
<dbReference type="EMBL" id="RYZI01000106">
    <property type="protein sequence ID" value="RWA10645.1"/>
    <property type="molecule type" value="Genomic_DNA"/>
</dbReference>
<dbReference type="AlphaFoldDB" id="A0A439D8B4"/>
<feature type="domain" description="Nudix hydrolase" evidence="1">
    <location>
        <begin position="33"/>
        <end position="165"/>
    </location>
</feature>
<dbReference type="InterPro" id="IPR015797">
    <property type="entry name" value="NUDIX_hydrolase-like_dom_sf"/>
</dbReference>
<evidence type="ECO:0000259" key="1">
    <source>
        <dbReference type="PROSITE" id="PS51462"/>
    </source>
</evidence>
<evidence type="ECO:0000313" key="2">
    <source>
        <dbReference type="EMBL" id="RWA10645.1"/>
    </source>
</evidence>
<dbReference type="PROSITE" id="PS51462">
    <property type="entry name" value="NUDIX"/>
    <property type="match status" value="1"/>
</dbReference>
<comment type="caution">
    <text evidence="2">The sequence shown here is derived from an EMBL/GenBank/DDBJ whole genome shotgun (WGS) entry which is preliminary data.</text>
</comment>
<protein>
    <recommendedName>
        <fullName evidence="1">Nudix hydrolase domain-containing protein</fullName>
    </recommendedName>
</protein>
<dbReference type="Pfam" id="PF00293">
    <property type="entry name" value="NUDIX"/>
    <property type="match status" value="1"/>
</dbReference>
<accession>A0A439D8B4</accession>
<dbReference type="SUPFAM" id="SSF55811">
    <property type="entry name" value="Nudix"/>
    <property type="match status" value="1"/>
</dbReference>
<reference evidence="2 3" key="1">
    <citation type="submission" date="2018-12" db="EMBL/GenBank/DDBJ databases">
        <title>Draft genome sequence of Xylaria grammica IHI A82.</title>
        <authorList>
            <person name="Buettner E."/>
            <person name="Kellner H."/>
        </authorList>
    </citation>
    <scope>NUCLEOTIDE SEQUENCE [LARGE SCALE GENOMIC DNA]</scope>
    <source>
        <strain evidence="2 3">IHI A82</strain>
    </source>
</reference>
<gene>
    <name evidence="2" type="ORF">EKO27_g4463</name>
</gene>